<accession>A0A0B2AP65</accession>
<evidence type="ECO:0000313" key="2">
    <source>
        <dbReference type="Proteomes" id="UP000030982"/>
    </source>
</evidence>
<dbReference type="AlphaFoldDB" id="A0A0B2AP65"/>
<reference evidence="1 2" key="1">
    <citation type="submission" date="2014-09" db="EMBL/GenBank/DDBJ databases">
        <title>Genome sequence of Sinomonas sp. MUSC 117.</title>
        <authorList>
            <person name="Lee L.-H."/>
        </authorList>
    </citation>
    <scope>NUCLEOTIDE SEQUENCE [LARGE SCALE GENOMIC DNA]</scope>
    <source>
        <strain evidence="1 2">MUSC 117</strain>
    </source>
</reference>
<organism evidence="1 2">
    <name type="scientific">Sinomonas humi</name>
    <dbReference type="NCBI Taxonomy" id="1338436"/>
    <lineage>
        <taxon>Bacteria</taxon>
        <taxon>Bacillati</taxon>
        <taxon>Actinomycetota</taxon>
        <taxon>Actinomycetes</taxon>
        <taxon>Micrococcales</taxon>
        <taxon>Micrococcaceae</taxon>
        <taxon>Sinomonas</taxon>
    </lineage>
</organism>
<proteinExistence type="predicted"/>
<gene>
    <name evidence="1" type="ORF">LK10_08450</name>
</gene>
<comment type="caution">
    <text evidence="1">The sequence shown here is derived from an EMBL/GenBank/DDBJ whole genome shotgun (WGS) entry which is preliminary data.</text>
</comment>
<evidence type="ECO:0000313" key="1">
    <source>
        <dbReference type="EMBL" id="KHL03623.1"/>
    </source>
</evidence>
<sequence>MNETETAEHILFVQVDDRNSLETQLGTAEAELRVLAFERGDRGILVTAYSPREFTLELHPDVPFGVSYEKCMW</sequence>
<dbReference type="EMBL" id="JTDL01000096">
    <property type="protein sequence ID" value="KHL03623.1"/>
    <property type="molecule type" value="Genomic_DNA"/>
</dbReference>
<dbReference type="Proteomes" id="UP000030982">
    <property type="component" value="Unassembled WGS sequence"/>
</dbReference>
<dbReference type="OrthoDB" id="4952017at2"/>
<keyword evidence="2" id="KW-1185">Reference proteome</keyword>
<protein>
    <submittedName>
        <fullName evidence="1">Uncharacterized protein</fullName>
    </submittedName>
</protein>
<dbReference type="RefSeq" id="WP_043122336.1">
    <property type="nucleotide sequence ID" value="NZ_JTDL01000096.1"/>
</dbReference>
<name>A0A0B2AP65_9MICC</name>